<dbReference type="EMBL" id="LAZR01008513">
    <property type="protein sequence ID" value="KKM78289.1"/>
    <property type="molecule type" value="Genomic_DNA"/>
</dbReference>
<sequence>MATKTDDLQDTIPTVLEEAQFTQEFTAVMRPLVWEIPKKKGSTVNVPYFGTVVSRQLSEGVDLTNDDKMEDTNVQITPFEAGLKIVLTDVVIEDDNEALIRAAGSLLGNAYERKRDVDLLETIDNASSSLAGSTNSLAMGHFAAARAILSANTATVGPAPMPYAAVIHPFQELDIVDIVIPLVPIAGSASAAGIWGGKAQDVLLNYSIGRLFGMPVIVDGNLSTAATAGTGKDTKGGVFAAGQNGGIIYVSAREPDVRPTRDESLRGVELVYVGRYGVGNYVNDWTVELWTNADTPA</sequence>
<name>A0A0F9K834_9ZZZZ</name>
<reference evidence="1" key="1">
    <citation type="journal article" date="2015" name="Nature">
        <title>Complex archaea that bridge the gap between prokaryotes and eukaryotes.</title>
        <authorList>
            <person name="Spang A."/>
            <person name="Saw J.H."/>
            <person name="Jorgensen S.L."/>
            <person name="Zaremba-Niedzwiedzka K."/>
            <person name="Martijn J."/>
            <person name="Lind A.E."/>
            <person name="van Eijk R."/>
            <person name="Schleper C."/>
            <person name="Guy L."/>
            <person name="Ettema T.J."/>
        </authorList>
    </citation>
    <scope>NUCLEOTIDE SEQUENCE</scope>
</reference>
<evidence type="ECO:0000313" key="1">
    <source>
        <dbReference type="EMBL" id="KKM78289.1"/>
    </source>
</evidence>
<protein>
    <recommendedName>
        <fullName evidence="2">N4-gp56 family major capsid protein</fullName>
    </recommendedName>
</protein>
<comment type="caution">
    <text evidence="1">The sequence shown here is derived from an EMBL/GenBank/DDBJ whole genome shotgun (WGS) entry which is preliminary data.</text>
</comment>
<gene>
    <name evidence="1" type="ORF">LCGC14_1361480</name>
</gene>
<dbReference type="Pfam" id="PF25209">
    <property type="entry name" value="Phage_capsid_4"/>
    <property type="match status" value="1"/>
</dbReference>
<evidence type="ECO:0008006" key="2">
    <source>
        <dbReference type="Google" id="ProtNLM"/>
    </source>
</evidence>
<proteinExistence type="predicted"/>
<accession>A0A0F9K834</accession>
<dbReference type="AlphaFoldDB" id="A0A0F9K834"/>
<organism evidence="1">
    <name type="scientific">marine sediment metagenome</name>
    <dbReference type="NCBI Taxonomy" id="412755"/>
    <lineage>
        <taxon>unclassified sequences</taxon>
        <taxon>metagenomes</taxon>
        <taxon>ecological metagenomes</taxon>
    </lineage>
</organism>